<evidence type="ECO:0000256" key="1">
    <source>
        <dbReference type="ARBA" id="ARBA00000900"/>
    </source>
</evidence>
<keyword evidence="7" id="KW-0833">Ubl conjugation pathway</keyword>
<dbReference type="GO" id="GO:0061630">
    <property type="term" value="F:ubiquitin protein ligase activity"/>
    <property type="evidence" value="ECO:0007669"/>
    <property type="project" value="UniProtKB-EC"/>
</dbReference>
<dbReference type="Proteomes" id="UP000827092">
    <property type="component" value="Unassembled WGS sequence"/>
</dbReference>
<dbReference type="GO" id="GO:0005634">
    <property type="term" value="C:nucleus"/>
    <property type="evidence" value="ECO:0007669"/>
    <property type="project" value="TreeGrafter"/>
</dbReference>
<dbReference type="Pfam" id="PF13639">
    <property type="entry name" value="zf-RING_2"/>
    <property type="match status" value="1"/>
</dbReference>
<dbReference type="SMART" id="SM00184">
    <property type="entry name" value="RING"/>
    <property type="match status" value="1"/>
</dbReference>
<dbReference type="PANTHER" id="PTHR45931">
    <property type="entry name" value="SI:CH211-59O9.10"/>
    <property type="match status" value="1"/>
</dbReference>
<evidence type="ECO:0000256" key="9">
    <source>
        <dbReference type="PROSITE-ProRule" id="PRU00175"/>
    </source>
</evidence>
<dbReference type="InterPro" id="IPR051834">
    <property type="entry name" value="RING_finger_E3_ligase"/>
</dbReference>
<reference evidence="11 12" key="1">
    <citation type="journal article" date="2022" name="Nat. Ecol. Evol.">
        <title>A masculinizing supergene underlies an exaggerated male reproductive morph in a spider.</title>
        <authorList>
            <person name="Hendrickx F."/>
            <person name="De Corte Z."/>
            <person name="Sonet G."/>
            <person name="Van Belleghem S.M."/>
            <person name="Kostlbacher S."/>
            <person name="Vangestel C."/>
        </authorList>
    </citation>
    <scope>NUCLEOTIDE SEQUENCE [LARGE SCALE GENOMIC DNA]</scope>
    <source>
        <strain evidence="11">W744_W776</strain>
    </source>
</reference>
<dbReference type="AlphaFoldDB" id="A0AAV6TR84"/>
<keyword evidence="6 9" id="KW-0863">Zinc-finger</keyword>
<evidence type="ECO:0000256" key="2">
    <source>
        <dbReference type="ARBA" id="ARBA00004906"/>
    </source>
</evidence>
<evidence type="ECO:0000256" key="5">
    <source>
        <dbReference type="ARBA" id="ARBA00022723"/>
    </source>
</evidence>
<dbReference type="EMBL" id="JAFNEN010001190">
    <property type="protein sequence ID" value="KAG8174540.1"/>
    <property type="molecule type" value="Genomic_DNA"/>
</dbReference>
<evidence type="ECO:0000259" key="10">
    <source>
        <dbReference type="PROSITE" id="PS50089"/>
    </source>
</evidence>
<comment type="caution">
    <text evidence="11">The sequence shown here is derived from an EMBL/GenBank/DDBJ whole genome shotgun (WGS) entry which is preliminary data.</text>
</comment>
<evidence type="ECO:0000313" key="11">
    <source>
        <dbReference type="EMBL" id="KAG8174540.1"/>
    </source>
</evidence>
<keyword evidence="8" id="KW-0862">Zinc</keyword>
<gene>
    <name evidence="11" type="ORF">JTE90_010605</name>
</gene>
<proteinExistence type="predicted"/>
<keyword evidence="12" id="KW-1185">Reference proteome</keyword>
<dbReference type="InterPro" id="IPR001841">
    <property type="entry name" value="Znf_RING"/>
</dbReference>
<dbReference type="CDD" id="cd16454">
    <property type="entry name" value="RING-H2_PA-TM-RING"/>
    <property type="match status" value="1"/>
</dbReference>
<comment type="catalytic activity">
    <reaction evidence="1">
        <text>S-ubiquitinyl-[E2 ubiquitin-conjugating enzyme]-L-cysteine + [acceptor protein]-L-lysine = [E2 ubiquitin-conjugating enzyme]-L-cysteine + N(6)-ubiquitinyl-[acceptor protein]-L-lysine.</text>
        <dbReference type="EC" id="2.3.2.27"/>
    </reaction>
</comment>
<dbReference type="InterPro" id="IPR013083">
    <property type="entry name" value="Znf_RING/FYVE/PHD"/>
</dbReference>
<name>A0AAV6TR84_9ARAC</name>
<dbReference type="GO" id="GO:0000209">
    <property type="term" value="P:protein polyubiquitination"/>
    <property type="evidence" value="ECO:0007669"/>
    <property type="project" value="UniProtKB-ARBA"/>
</dbReference>
<evidence type="ECO:0000256" key="6">
    <source>
        <dbReference type="ARBA" id="ARBA00022771"/>
    </source>
</evidence>
<keyword evidence="4" id="KW-0808">Transferase</keyword>
<keyword evidence="5" id="KW-0479">Metal-binding</keyword>
<protein>
    <recommendedName>
        <fullName evidence="3">RING-type E3 ubiquitin transferase</fullName>
        <ecNumber evidence="3">2.3.2.27</ecNumber>
    </recommendedName>
</protein>
<evidence type="ECO:0000256" key="8">
    <source>
        <dbReference type="ARBA" id="ARBA00022833"/>
    </source>
</evidence>
<dbReference type="GO" id="GO:0006511">
    <property type="term" value="P:ubiquitin-dependent protein catabolic process"/>
    <property type="evidence" value="ECO:0007669"/>
    <property type="project" value="TreeGrafter"/>
</dbReference>
<evidence type="ECO:0000313" key="12">
    <source>
        <dbReference type="Proteomes" id="UP000827092"/>
    </source>
</evidence>
<dbReference type="EC" id="2.3.2.27" evidence="3"/>
<organism evidence="11 12">
    <name type="scientific">Oedothorax gibbosus</name>
    <dbReference type="NCBI Taxonomy" id="931172"/>
    <lineage>
        <taxon>Eukaryota</taxon>
        <taxon>Metazoa</taxon>
        <taxon>Ecdysozoa</taxon>
        <taxon>Arthropoda</taxon>
        <taxon>Chelicerata</taxon>
        <taxon>Arachnida</taxon>
        <taxon>Araneae</taxon>
        <taxon>Araneomorphae</taxon>
        <taxon>Entelegynae</taxon>
        <taxon>Araneoidea</taxon>
        <taxon>Linyphiidae</taxon>
        <taxon>Erigoninae</taxon>
        <taxon>Oedothorax</taxon>
    </lineage>
</organism>
<dbReference type="FunFam" id="3.30.40.10:FF:000069">
    <property type="entry name" value="E3 ubiquitin-protein ligase RNF115"/>
    <property type="match status" value="1"/>
</dbReference>
<feature type="domain" description="RING-type" evidence="10">
    <location>
        <begin position="179"/>
        <end position="220"/>
    </location>
</feature>
<evidence type="ECO:0000256" key="3">
    <source>
        <dbReference type="ARBA" id="ARBA00012483"/>
    </source>
</evidence>
<evidence type="ECO:0000256" key="7">
    <source>
        <dbReference type="ARBA" id="ARBA00022786"/>
    </source>
</evidence>
<evidence type="ECO:0000256" key="4">
    <source>
        <dbReference type="ARBA" id="ARBA00022679"/>
    </source>
</evidence>
<comment type="pathway">
    <text evidence="2">Protein modification; protein ubiquitination.</text>
</comment>
<accession>A0AAV6TR84</accession>
<dbReference type="Gene3D" id="3.30.40.10">
    <property type="entry name" value="Zinc/RING finger domain, C3HC4 (zinc finger)"/>
    <property type="match status" value="1"/>
</dbReference>
<dbReference type="PANTHER" id="PTHR45931:SF3">
    <property type="entry name" value="RING ZINC FINGER-CONTAINING PROTEIN"/>
    <property type="match status" value="1"/>
</dbReference>
<dbReference type="SUPFAM" id="SSF57850">
    <property type="entry name" value="RING/U-box"/>
    <property type="match status" value="1"/>
</dbReference>
<dbReference type="GO" id="GO:0008270">
    <property type="term" value="F:zinc ion binding"/>
    <property type="evidence" value="ECO:0007669"/>
    <property type="project" value="UniProtKB-KW"/>
</dbReference>
<dbReference type="PROSITE" id="PS50089">
    <property type="entry name" value="ZF_RING_2"/>
    <property type="match status" value="1"/>
</dbReference>
<sequence>MAETLESKYFCHYCTREFKLTDELVCPGCSSDFLEILSKEFYDVENLPCDESSDHETDSDGLLIPELSMERLLSQMLLNVAENLPPSVDSDVVPPEGPSMFSTDIPSNTVTNVGLRNLSTADGFLRNFNWNTAEEIDALAFELLDEMNVSGPPPLSKDQMKLLPTVKVEESYIEKELQCTVCMDYLQLNEKVKQLPCHHFYHEKCITPWLEKQSTCPNCRQVIQVETKRLKSRPRARMQLRAGNSRRFSDASSISEFFTTKLLFQGAGTHMQLKSCQTAGGLINPGCYEVNKDNSRRTWSMQELSPFVPRSWHPHAAQVLSNSRRTNVSPTLEAQHAAQVLSNNNPGCYEVNKDNSRRTWSMQEFYRKIVK</sequence>